<evidence type="ECO:0000313" key="2">
    <source>
        <dbReference type="EMBL" id="KYC44131.1"/>
    </source>
</evidence>
<dbReference type="Proteomes" id="UP000076925">
    <property type="component" value="Unassembled WGS sequence"/>
</dbReference>
<organism evidence="2 3">
    <name type="scientific">Scytonema hofmannii PCC 7110</name>
    <dbReference type="NCBI Taxonomy" id="128403"/>
    <lineage>
        <taxon>Bacteria</taxon>
        <taxon>Bacillati</taxon>
        <taxon>Cyanobacteriota</taxon>
        <taxon>Cyanophyceae</taxon>
        <taxon>Nostocales</taxon>
        <taxon>Scytonemataceae</taxon>
        <taxon>Scytonema</taxon>
    </lineage>
</organism>
<dbReference type="Gene3D" id="3.10.450.50">
    <property type="match status" value="1"/>
</dbReference>
<protein>
    <recommendedName>
        <fullName evidence="1">SnoaL-like domain-containing protein</fullName>
    </recommendedName>
</protein>
<accession>A0A139XHH7</accession>
<dbReference type="SUPFAM" id="SSF54427">
    <property type="entry name" value="NTF2-like"/>
    <property type="match status" value="1"/>
</dbReference>
<name>A0A139XHH7_9CYAN</name>
<comment type="caution">
    <text evidence="2">The sequence shown here is derived from an EMBL/GenBank/DDBJ whole genome shotgun (WGS) entry which is preliminary data.</text>
</comment>
<dbReference type="EMBL" id="ANNX02000012">
    <property type="protein sequence ID" value="KYC44131.1"/>
    <property type="molecule type" value="Genomic_DNA"/>
</dbReference>
<gene>
    <name evidence="2" type="ORF">WA1_03065</name>
</gene>
<reference evidence="2 3" key="1">
    <citation type="journal article" date="2013" name="Genome Biol. Evol.">
        <title>Genomes of Stigonematalean cyanobacteria (subsection V) and the evolution of oxygenic photosynthesis from prokaryotes to plastids.</title>
        <authorList>
            <person name="Dagan T."/>
            <person name="Roettger M."/>
            <person name="Stucken K."/>
            <person name="Landan G."/>
            <person name="Koch R."/>
            <person name="Major P."/>
            <person name="Gould S.B."/>
            <person name="Goremykin V.V."/>
            <person name="Rippka R."/>
            <person name="Tandeau de Marsac N."/>
            <person name="Gugger M."/>
            <person name="Lockhart P.J."/>
            <person name="Allen J.F."/>
            <person name="Brune I."/>
            <person name="Maus I."/>
            <person name="Puhler A."/>
            <person name="Martin W.F."/>
        </authorList>
    </citation>
    <scope>NUCLEOTIDE SEQUENCE [LARGE SCALE GENOMIC DNA]</scope>
    <source>
        <strain evidence="2 3">PCC 7110</strain>
    </source>
</reference>
<feature type="domain" description="SnoaL-like" evidence="1">
    <location>
        <begin position="11"/>
        <end position="123"/>
    </location>
</feature>
<dbReference type="OrthoDB" id="1434723at2"/>
<proteinExistence type="predicted"/>
<sequence length="156" mass="17510">MSIQPTEVIKEFLANTATEKVEAAARRLVAEDATYISLNFDNPELKQILPWTGTSKGPQAFIDTFSGVAKWWTHEDFTVTALFGEGENVAVFGRFTYRSVSLSKAVTSPFSIHAKVRNGKIVYFQFMEDTFATARTFSQKGTWTIKIAPNQPEFEV</sequence>
<dbReference type="RefSeq" id="WP_017741448.1">
    <property type="nucleotide sequence ID" value="NZ_KQ976354.1"/>
</dbReference>
<dbReference type="InterPro" id="IPR037401">
    <property type="entry name" value="SnoaL-like"/>
</dbReference>
<dbReference type="AlphaFoldDB" id="A0A139XHH7"/>
<dbReference type="STRING" id="128403.WA1_03065"/>
<evidence type="ECO:0000259" key="1">
    <source>
        <dbReference type="Pfam" id="PF12680"/>
    </source>
</evidence>
<dbReference type="Pfam" id="PF12680">
    <property type="entry name" value="SnoaL_2"/>
    <property type="match status" value="1"/>
</dbReference>
<evidence type="ECO:0000313" key="3">
    <source>
        <dbReference type="Proteomes" id="UP000076925"/>
    </source>
</evidence>
<dbReference type="InterPro" id="IPR032710">
    <property type="entry name" value="NTF2-like_dom_sf"/>
</dbReference>
<keyword evidence="3" id="KW-1185">Reference proteome</keyword>